<name>A0AAP0LY82_9ROSI</name>
<evidence type="ECO:0000313" key="1">
    <source>
        <dbReference type="EMBL" id="KAK9187104.1"/>
    </source>
</evidence>
<dbReference type="AlphaFoldDB" id="A0AAP0LY82"/>
<dbReference type="EMBL" id="JBCGBO010000007">
    <property type="protein sequence ID" value="KAK9187104.1"/>
    <property type="molecule type" value="Genomic_DNA"/>
</dbReference>
<organism evidence="1 2">
    <name type="scientific">Citrus x changshan-huyou</name>
    <dbReference type="NCBI Taxonomy" id="2935761"/>
    <lineage>
        <taxon>Eukaryota</taxon>
        <taxon>Viridiplantae</taxon>
        <taxon>Streptophyta</taxon>
        <taxon>Embryophyta</taxon>
        <taxon>Tracheophyta</taxon>
        <taxon>Spermatophyta</taxon>
        <taxon>Magnoliopsida</taxon>
        <taxon>eudicotyledons</taxon>
        <taxon>Gunneridae</taxon>
        <taxon>Pentapetalae</taxon>
        <taxon>rosids</taxon>
        <taxon>malvids</taxon>
        <taxon>Sapindales</taxon>
        <taxon>Rutaceae</taxon>
        <taxon>Aurantioideae</taxon>
        <taxon>Citrus</taxon>
    </lineage>
</organism>
<gene>
    <name evidence="1" type="ORF">WN944_018494</name>
</gene>
<dbReference type="Proteomes" id="UP001428341">
    <property type="component" value="Unassembled WGS sequence"/>
</dbReference>
<sequence length="220" mass="25365">MLISSKLFCTVDSKLVAGTICYNKQGVLEDAAGPTLLILSCGAEKAMRVELIIFYQIDKPFGIIGFAPFMVNMTPNRKASFHSRLARSCSQTCFDVEAFWKVPDKYMVRKDLDKYMVLSYHHHGPKSFPRQINGTMDHFNSVDKNEFVERLRLTVDLVVQHKFRLTQNSDPKLYYIAEVPKPPLNTFYIYLGYTLVEICKPFESHNTNVKYVRQISRFGN</sequence>
<keyword evidence="2" id="KW-1185">Reference proteome</keyword>
<evidence type="ECO:0000313" key="2">
    <source>
        <dbReference type="Proteomes" id="UP001428341"/>
    </source>
</evidence>
<comment type="caution">
    <text evidence="1">The sequence shown here is derived from an EMBL/GenBank/DDBJ whole genome shotgun (WGS) entry which is preliminary data.</text>
</comment>
<reference evidence="1 2" key="1">
    <citation type="submission" date="2024-05" db="EMBL/GenBank/DDBJ databases">
        <title>Haplotype-resolved chromosome-level genome assembly of Huyou (Citrus changshanensis).</title>
        <authorList>
            <person name="Miao C."/>
            <person name="Chen W."/>
            <person name="Wu Y."/>
            <person name="Wang L."/>
            <person name="Zhao S."/>
            <person name="Grierson D."/>
            <person name="Xu C."/>
            <person name="Chen K."/>
        </authorList>
    </citation>
    <scope>NUCLEOTIDE SEQUENCE [LARGE SCALE GENOMIC DNA]</scope>
    <source>
        <strain evidence="1">01-14</strain>
        <tissue evidence="1">Leaf</tissue>
    </source>
</reference>
<proteinExistence type="predicted"/>
<protein>
    <submittedName>
        <fullName evidence="1">Uncharacterized protein</fullName>
    </submittedName>
</protein>
<accession>A0AAP0LY82</accession>